<evidence type="ECO:0000259" key="1">
    <source>
        <dbReference type="Pfam" id="PF22818"/>
    </source>
</evidence>
<name>A0A110B392_9SPHI</name>
<proteinExistence type="predicted"/>
<protein>
    <submittedName>
        <fullName evidence="2">FabA-like domain protein</fullName>
    </submittedName>
</protein>
<dbReference type="SUPFAM" id="SSF54637">
    <property type="entry name" value="Thioesterase/thiol ester dehydrase-isomerase"/>
    <property type="match status" value="1"/>
</dbReference>
<dbReference type="EMBL" id="AP017313">
    <property type="protein sequence ID" value="BAU54308.1"/>
    <property type="molecule type" value="Genomic_DNA"/>
</dbReference>
<dbReference type="Gene3D" id="3.10.129.10">
    <property type="entry name" value="Hotdog Thioesterase"/>
    <property type="match status" value="1"/>
</dbReference>
<evidence type="ECO:0000313" key="3">
    <source>
        <dbReference type="Proteomes" id="UP000218263"/>
    </source>
</evidence>
<dbReference type="InterPro" id="IPR054545">
    <property type="entry name" value="ApeI-like"/>
</dbReference>
<accession>A0A110B392</accession>
<dbReference type="Pfam" id="PF22818">
    <property type="entry name" value="ApeI-like"/>
    <property type="match status" value="1"/>
</dbReference>
<dbReference type="KEGG" id="mgot:MgSA37_02482"/>
<evidence type="ECO:0000313" key="2">
    <source>
        <dbReference type="EMBL" id="BAU54308.1"/>
    </source>
</evidence>
<dbReference type="AlphaFoldDB" id="A0A110B392"/>
<sequence>MLKTNDALFGISKIEQHYNAISATIDINKDCDIFNGHFPGQPVIPGACMLQIVKEVLEQALGTPLRLKKAEHLKFLTMIDPETTPSANLDVAYKSVSEGHICITAKLVKGAVVCFKFQGTFIAG</sequence>
<dbReference type="InterPro" id="IPR029069">
    <property type="entry name" value="HotDog_dom_sf"/>
</dbReference>
<dbReference type="GO" id="GO:0019171">
    <property type="term" value="F:(3R)-hydroxyacyl-[acyl-carrier-protein] dehydratase activity"/>
    <property type="evidence" value="ECO:0007669"/>
    <property type="project" value="UniProtKB-EC"/>
</dbReference>
<dbReference type="OrthoDB" id="9772788at2"/>
<keyword evidence="3" id="KW-1185">Reference proteome</keyword>
<gene>
    <name evidence="2" type="ORF">MgSA37_02482</name>
</gene>
<feature type="domain" description="ApeI dehydratase-like" evidence="1">
    <location>
        <begin position="15"/>
        <end position="92"/>
    </location>
</feature>
<organism evidence="2 3">
    <name type="scientific">Mucilaginibacter gotjawali</name>
    <dbReference type="NCBI Taxonomy" id="1550579"/>
    <lineage>
        <taxon>Bacteria</taxon>
        <taxon>Pseudomonadati</taxon>
        <taxon>Bacteroidota</taxon>
        <taxon>Sphingobacteriia</taxon>
        <taxon>Sphingobacteriales</taxon>
        <taxon>Sphingobacteriaceae</taxon>
        <taxon>Mucilaginibacter</taxon>
    </lineage>
</organism>
<reference evidence="2 3" key="1">
    <citation type="submission" date="2015-12" db="EMBL/GenBank/DDBJ databases">
        <title>Genome sequence of Mucilaginibacter gotjawali.</title>
        <authorList>
            <person name="Lee J.S."/>
            <person name="Lee K.C."/>
            <person name="Kim K.K."/>
            <person name="Lee B.W."/>
        </authorList>
    </citation>
    <scope>NUCLEOTIDE SEQUENCE [LARGE SCALE GENOMIC DNA]</scope>
    <source>
        <strain evidence="2 3">SA3-7</strain>
    </source>
</reference>
<dbReference type="RefSeq" id="WP_096352209.1">
    <property type="nucleotide sequence ID" value="NZ_AP017313.1"/>
</dbReference>
<dbReference type="Proteomes" id="UP000218263">
    <property type="component" value="Chromosome"/>
</dbReference>